<dbReference type="Proteomes" id="UP000035929">
    <property type="component" value="Unassembled WGS sequence"/>
</dbReference>
<feature type="signal peptide" evidence="2">
    <location>
        <begin position="1"/>
        <end position="26"/>
    </location>
</feature>
<name>A0A0J6SBX0_9HYPH</name>
<reference evidence="3 4" key="1">
    <citation type="submission" date="2015-03" db="EMBL/GenBank/DDBJ databases">
        <title>Genome sequencing of Methylobacterium aquaticum DSM16371 type strain.</title>
        <authorList>
            <person name="Chaudhry V."/>
            <person name="Patil P.B."/>
        </authorList>
    </citation>
    <scope>NUCLEOTIDE SEQUENCE [LARGE SCALE GENOMIC DNA]</scope>
    <source>
        <strain evidence="3 4">DSM 16371</strain>
    </source>
</reference>
<protein>
    <submittedName>
        <fullName evidence="3">Uncharacterized protein</fullName>
    </submittedName>
</protein>
<dbReference type="PATRIC" id="fig|270351.6.peg.972"/>
<accession>A0A0J6SBX0</accession>
<feature type="chain" id="PRO_5005280977" evidence="2">
    <location>
        <begin position="27"/>
        <end position="107"/>
    </location>
</feature>
<dbReference type="RefSeq" id="WP_048464963.1">
    <property type="nucleotide sequence ID" value="NZ_LABX01000130.1"/>
</dbReference>
<keyword evidence="2" id="KW-0732">Signal</keyword>
<evidence type="ECO:0000256" key="1">
    <source>
        <dbReference type="SAM" id="MobiDB-lite"/>
    </source>
</evidence>
<evidence type="ECO:0000256" key="2">
    <source>
        <dbReference type="SAM" id="SignalP"/>
    </source>
</evidence>
<feature type="region of interest" description="Disordered" evidence="1">
    <location>
        <begin position="36"/>
        <end position="107"/>
    </location>
</feature>
<gene>
    <name evidence="3" type="ORF">VP06_17035</name>
</gene>
<dbReference type="AlphaFoldDB" id="A0A0J6SBX0"/>
<dbReference type="OrthoDB" id="8002516at2"/>
<proteinExistence type="predicted"/>
<dbReference type="EMBL" id="LABX01000130">
    <property type="protein sequence ID" value="KMO32710.1"/>
    <property type="molecule type" value="Genomic_DNA"/>
</dbReference>
<comment type="caution">
    <text evidence="3">The sequence shown here is derived from an EMBL/GenBank/DDBJ whole genome shotgun (WGS) entry which is preliminary data.</text>
</comment>
<sequence length="107" mass="10521">MKTTVIRPVLLPVLGLGLLLAGPATAQEALDITVSPRATSPGASPADPLSTGSVRPLRPNPNVTPSNPMGVVGFDGPPGGTTSVIGDDGPLPPGSPAATPDAPFARP</sequence>
<organism evidence="3 4">
    <name type="scientific">Methylobacterium aquaticum</name>
    <dbReference type="NCBI Taxonomy" id="270351"/>
    <lineage>
        <taxon>Bacteria</taxon>
        <taxon>Pseudomonadati</taxon>
        <taxon>Pseudomonadota</taxon>
        <taxon>Alphaproteobacteria</taxon>
        <taxon>Hyphomicrobiales</taxon>
        <taxon>Methylobacteriaceae</taxon>
        <taxon>Methylobacterium</taxon>
    </lineage>
</organism>
<evidence type="ECO:0000313" key="4">
    <source>
        <dbReference type="Proteomes" id="UP000035929"/>
    </source>
</evidence>
<evidence type="ECO:0000313" key="3">
    <source>
        <dbReference type="EMBL" id="KMO32710.1"/>
    </source>
</evidence>